<feature type="repeat" description="ANK" evidence="3">
    <location>
        <begin position="544"/>
        <end position="576"/>
    </location>
</feature>
<evidence type="ECO:0000313" key="4">
    <source>
        <dbReference type="EMBL" id="KAJ4265073.1"/>
    </source>
</evidence>
<dbReference type="PRINTS" id="PR01415">
    <property type="entry name" value="ANKYRIN"/>
</dbReference>
<dbReference type="PROSITE" id="PS50297">
    <property type="entry name" value="ANK_REP_REGION"/>
    <property type="match status" value="5"/>
</dbReference>
<feature type="repeat" description="ANK" evidence="3">
    <location>
        <begin position="303"/>
        <end position="335"/>
    </location>
</feature>
<dbReference type="Proteomes" id="UP001152049">
    <property type="component" value="Unassembled WGS sequence"/>
</dbReference>
<sequence>MSPTMLKTIRSLKDSTFEACTAIGAHLKTLAEDEAKSRAKAKKHDFKPLIVELRLLGGALYSLESLITELADNDTTADSTLGITPSAASASGSDHDPDWPLIDGCEMLVSALKSFHSYATSDGIKAARSSLLDIRSKLAFVLGSSESLEDIALQFSILGSDSIPQLMVQKEDDPEAIESPTQMRYDDENGEPSPEDVSAWLTVLNSSDNDREPAEYNRETALVQSRRITEPKYRVAATRWPEYAEKYWQKLRPQVCSLFRIQKSYSFVQWVLEYARETYPRTLGSLALSPRLLLELTDALCDGSISSLHIAAALGLPNLCRDLLSMGADVNQSSILGTPLFCALIGSKVLVTRTEPESWTSLLVGGDSNVDQAATVLLLIEEGADCTYRYHWNNATEEISLAGLAFWTAMTSKHEAIFTRIVKGGGTLDNAFHHLLQRETLIKRGLLHKTRFARLLTYVYDLTLLDIEREGSDYHELQSLVSQAMRHANVKFAPSTDGKVETLSDRGFTEAIRNAVLDFNVTLVERLTKDPRFDPNLPYDSHRRSGTILHMATEGSQLEIMDILIRAGADIRARDSSGRTPIMVVEDVGSLEKLILEHSAPTYDTDKGGRTIWHLAAATNDVDLLRFLWKNDPHKARNLVAVCEDGHTPLRAAFSYIKQLEVLPKGSKGIAPSAARFLLDNCQDYIHDEGNEQLARWAIEWGNLPLLQKIFELIPQANTNDGSLLRSLNMSASPGLVSLVLDKCQGLPQQFSDGKTAAETVITNVKLFNNRHGFAKPTAHPSCFPNMTRAAYMQLLTPEVLKSRDRRGRCLWARFCDDVLPLLNGPSAEHPSNLYFLSGFIRMAISCFVERGVHANYEKRKDDWAILRMGPGPERTGGDIWRRWQFPFVASVLEAELDDEDDDHVGCHRMTGRGLERNIETYEAALLLQQAVQLRQPELVRLLVLMGVNVHKPWLGLGYESLFQVFLRDRPVDVGMIRPLLSSPRSLEITTHQEKTFQVVLESLDDMMAVDIVGQLIERGMDPNQLETVSTTPQQPPPPPILVEAISKSKPEVACLLIERGADISLAQADGHNALIAAAETGQVVVLESIIEKVPDNFNWLCVYEKDGDVYNALQLAAAGGHRDFMETLLEATRLHEEINAVTLRNGRSPAHLAAKAGSLDCIRILTKFRANFQVKDSSGRTPFFLALLGGNRAVIEYLREHLPEPDNGQDLNTSLYESPLVSSSDSEMMDAPLDDQAPHGVEAIEQRRLDVMIANAIDHHQLSRDSLFKSFLDHASKKDLESATMPCGGCTLFSYTAARTLIRPMIELLDLGIKGFVTGCETHWPNGYNALLNGCLDLQQVMAYNIFMSHERAYSFFEKCLDAYLEEGRLWFHLSISPIYAICQNQQMIGRPGTEHQSAVLDLFINHLKDHAEEYWTLMQKSGLIGMYEFSGCEDPATKVLRYALNSRNRVGGSDSEMKNLARTGSTALHALAESSIGVLKDCEPFFSMVRMIIKNGADVNAQDADLNTPLHLAIDADSLELVEVLLQEGADPNILDEDGLSPLARAAAANMIDVIRCLLDHGADVKTFVGMGFARQGFAETGNQLNVLHDMLGLGLDPYSIAFDDASILTLMIHWNDQTRTYALNGSFDFYRLAEQEPFFLSKVVFNGLYWPIKPKAILRRIPQEHRVRLVNSEPQADLSPGCLAIREDNVEFLKLFLDAGFDIERDWHDRGSALMYAGSIGAFRSFKMLVRQGARLSYLTTGKRGETITRSVVEATKVYPKLLQWLLVGRYYETRYLTQVEHSGAFTATKPWSGPRKAAYRFTGVGQQYPWLRSESTIDYLVRMSKVRRSLKGMILPVSLVD</sequence>
<feature type="repeat" description="ANK" evidence="3">
    <location>
        <begin position="1146"/>
        <end position="1178"/>
    </location>
</feature>
<keyword evidence="2 3" id="KW-0040">ANK repeat</keyword>
<dbReference type="InterPro" id="IPR002110">
    <property type="entry name" value="Ankyrin_rpt"/>
</dbReference>
<evidence type="ECO:0000256" key="1">
    <source>
        <dbReference type="ARBA" id="ARBA00022737"/>
    </source>
</evidence>
<dbReference type="EMBL" id="JAOQAZ010000007">
    <property type="protein sequence ID" value="KAJ4265073.1"/>
    <property type="molecule type" value="Genomic_DNA"/>
</dbReference>
<proteinExistence type="predicted"/>
<dbReference type="Pfam" id="PF00023">
    <property type="entry name" value="Ank"/>
    <property type="match status" value="1"/>
</dbReference>
<dbReference type="PANTHER" id="PTHR24198:SF165">
    <property type="entry name" value="ANKYRIN REPEAT-CONTAINING PROTEIN-RELATED"/>
    <property type="match status" value="1"/>
</dbReference>
<feature type="repeat" description="ANK" evidence="3">
    <location>
        <begin position="1465"/>
        <end position="1506"/>
    </location>
</feature>
<gene>
    <name evidence="4" type="ORF">NW762_005317</name>
</gene>
<dbReference type="Pfam" id="PF12796">
    <property type="entry name" value="Ank_2"/>
    <property type="match status" value="3"/>
</dbReference>
<organism evidence="4 5">
    <name type="scientific">Fusarium torreyae</name>
    <dbReference type="NCBI Taxonomy" id="1237075"/>
    <lineage>
        <taxon>Eukaryota</taxon>
        <taxon>Fungi</taxon>
        <taxon>Dikarya</taxon>
        <taxon>Ascomycota</taxon>
        <taxon>Pezizomycotina</taxon>
        <taxon>Sordariomycetes</taxon>
        <taxon>Hypocreomycetidae</taxon>
        <taxon>Hypocreales</taxon>
        <taxon>Nectriaceae</taxon>
        <taxon>Fusarium</taxon>
    </lineage>
</organism>
<dbReference type="SMART" id="SM00248">
    <property type="entry name" value="ANK"/>
    <property type="match status" value="14"/>
</dbReference>
<evidence type="ECO:0000256" key="3">
    <source>
        <dbReference type="PROSITE-ProRule" id="PRU00023"/>
    </source>
</evidence>
<dbReference type="SUPFAM" id="SSF48403">
    <property type="entry name" value="Ankyrin repeat"/>
    <property type="match status" value="5"/>
</dbReference>
<feature type="repeat" description="ANK" evidence="3">
    <location>
        <begin position="1507"/>
        <end position="1539"/>
    </location>
</feature>
<feature type="repeat" description="ANK" evidence="3">
    <location>
        <begin position="1540"/>
        <end position="1567"/>
    </location>
</feature>
<dbReference type="OrthoDB" id="194358at2759"/>
<protein>
    <recommendedName>
        <fullName evidence="6">Ankyrin</fullName>
    </recommendedName>
</protein>
<keyword evidence="5" id="KW-1185">Reference proteome</keyword>
<evidence type="ECO:0008006" key="6">
    <source>
        <dbReference type="Google" id="ProtNLM"/>
    </source>
</evidence>
<reference evidence="4" key="1">
    <citation type="submission" date="2022-09" db="EMBL/GenBank/DDBJ databases">
        <title>Fusarium specimens isolated from Avocado Roots.</title>
        <authorList>
            <person name="Stajich J."/>
            <person name="Roper C."/>
            <person name="Heimlech-Rivalta G."/>
        </authorList>
    </citation>
    <scope>NUCLEOTIDE SEQUENCE</scope>
    <source>
        <strain evidence="4">CF00136</strain>
    </source>
</reference>
<evidence type="ECO:0000256" key="2">
    <source>
        <dbReference type="ARBA" id="ARBA00023043"/>
    </source>
</evidence>
<accession>A0A9W8S6K2</accession>
<dbReference type="Gene3D" id="1.25.40.20">
    <property type="entry name" value="Ankyrin repeat-containing domain"/>
    <property type="match status" value="5"/>
</dbReference>
<keyword evidence="1" id="KW-0677">Repeat</keyword>
<comment type="caution">
    <text evidence="4">The sequence shown here is derived from an EMBL/GenBank/DDBJ whole genome shotgun (WGS) entry which is preliminary data.</text>
</comment>
<dbReference type="InterPro" id="IPR036770">
    <property type="entry name" value="Ankyrin_rpt-contain_sf"/>
</dbReference>
<name>A0A9W8S6K2_9HYPO</name>
<dbReference type="PROSITE" id="PS50088">
    <property type="entry name" value="ANK_REPEAT"/>
    <property type="match status" value="6"/>
</dbReference>
<evidence type="ECO:0000313" key="5">
    <source>
        <dbReference type="Proteomes" id="UP001152049"/>
    </source>
</evidence>
<dbReference type="PANTHER" id="PTHR24198">
    <property type="entry name" value="ANKYRIN REPEAT AND PROTEIN KINASE DOMAIN-CONTAINING PROTEIN"/>
    <property type="match status" value="1"/>
</dbReference>